<reference evidence="1 2" key="1">
    <citation type="submission" date="2017-05" db="EMBL/GenBank/DDBJ databases">
        <title>Genomic insights into alkan degradation activity of Oleiphilus messinensis.</title>
        <authorList>
            <person name="Kozyavkin S.A."/>
            <person name="Slesarev A.I."/>
            <person name="Golyshin P.N."/>
            <person name="Korzhenkov A."/>
            <person name="Golyshina O.N."/>
            <person name="Toshchakov S.V."/>
        </authorList>
    </citation>
    <scope>NUCLEOTIDE SEQUENCE [LARGE SCALE GENOMIC DNA]</scope>
    <source>
        <strain evidence="1 2">ME102</strain>
    </source>
</reference>
<evidence type="ECO:0000313" key="2">
    <source>
        <dbReference type="Proteomes" id="UP000196027"/>
    </source>
</evidence>
<dbReference type="SUPFAM" id="SSF88713">
    <property type="entry name" value="Glycoside hydrolase/deacetylase"/>
    <property type="match status" value="1"/>
</dbReference>
<name>A0A1Y0I5H6_9GAMM</name>
<accession>A0A1Y0I5H6</accession>
<sequence length="253" mass="29180">MAKLTLDEQIEVLSYGKNLLEKWTGQPIIAHRSGGYSINNDTITALKYLDIPIDSSMHATHAHSKIHWSTNQVIEREGVIEIPITQMNYALTLPNIFSGSNLYQKRMQTAMDSCSNDELFQYIDFAQENGLSILNLFMHSYYFLKTDMTWKKIRYNRHRENKIIEFFDALSKRSDIRFMSCSEFLEAYKSDPTQFSGADMIPTVSANLSIARLATAKIYRKIKEPFTFYLTNRSINRYSAVKTLSHQAKNTGL</sequence>
<evidence type="ECO:0000313" key="1">
    <source>
        <dbReference type="EMBL" id="ARU55732.1"/>
    </source>
</evidence>
<keyword evidence="2" id="KW-1185">Reference proteome</keyword>
<dbReference type="Proteomes" id="UP000196027">
    <property type="component" value="Chromosome"/>
</dbReference>
<dbReference type="AlphaFoldDB" id="A0A1Y0I5H6"/>
<dbReference type="GO" id="GO:0005975">
    <property type="term" value="P:carbohydrate metabolic process"/>
    <property type="evidence" value="ECO:0007669"/>
    <property type="project" value="InterPro"/>
</dbReference>
<gene>
    <name evidence="1" type="ORF">OLMES_1657</name>
</gene>
<dbReference type="InterPro" id="IPR011330">
    <property type="entry name" value="Glyco_hydro/deAcase_b/a-brl"/>
</dbReference>
<dbReference type="Gene3D" id="3.20.20.370">
    <property type="entry name" value="Glycoside hydrolase/deacetylase"/>
    <property type="match status" value="1"/>
</dbReference>
<dbReference type="EMBL" id="CP021425">
    <property type="protein sequence ID" value="ARU55732.1"/>
    <property type="molecule type" value="Genomic_DNA"/>
</dbReference>
<protein>
    <submittedName>
        <fullName evidence="1">Uncharacterized protein</fullName>
    </submittedName>
</protein>
<organism evidence="1 2">
    <name type="scientific">Oleiphilus messinensis</name>
    <dbReference type="NCBI Taxonomy" id="141451"/>
    <lineage>
        <taxon>Bacteria</taxon>
        <taxon>Pseudomonadati</taxon>
        <taxon>Pseudomonadota</taxon>
        <taxon>Gammaproteobacteria</taxon>
        <taxon>Oceanospirillales</taxon>
        <taxon>Oleiphilaceae</taxon>
        <taxon>Oleiphilus</taxon>
    </lineage>
</organism>
<dbReference type="KEGG" id="ome:OLMES_1657"/>
<proteinExistence type="predicted"/>